<feature type="transmembrane region" description="Helical" evidence="1">
    <location>
        <begin position="104"/>
        <end position="122"/>
    </location>
</feature>
<reference evidence="3" key="1">
    <citation type="submission" date="2018-10" db="EMBL/GenBank/DDBJ databases">
        <authorList>
            <person name="Vincent A.T."/>
            <person name="Schiettekatte O."/>
            <person name="Bourhy P."/>
            <person name="Veyrier F.J."/>
            <person name="Picardeau M."/>
        </authorList>
    </citation>
    <scope>NUCLEOTIDE SEQUENCE</scope>
    <source>
        <strain evidence="3">201702690</strain>
    </source>
</reference>
<evidence type="ECO:0000313" key="4">
    <source>
        <dbReference type="Proteomes" id="UP000297273"/>
    </source>
</evidence>
<gene>
    <name evidence="2" type="ORF">EHO57_08715</name>
    <name evidence="3" type="ORF">EHQ53_15475</name>
</gene>
<feature type="transmembrane region" description="Helical" evidence="1">
    <location>
        <begin position="409"/>
        <end position="428"/>
    </location>
</feature>
<protein>
    <recommendedName>
        <fullName evidence="6">Glycosyltransferase RgtA/B/C/D-like domain-containing protein</fullName>
    </recommendedName>
</protein>
<feature type="transmembrane region" description="Helical" evidence="1">
    <location>
        <begin position="231"/>
        <end position="252"/>
    </location>
</feature>
<feature type="transmembrane region" description="Helical" evidence="1">
    <location>
        <begin position="128"/>
        <end position="148"/>
    </location>
</feature>
<dbReference type="Proteomes" id="UP000297273">
    <property type="component" value="Unassembled WGS sequence"/>
</dbReference>
<keyword evidence="1" id="KW-0812">Transmembrane</keyword>
<organism evidence="2 5">
    <name type="scientific">Leptospira langatensis</name>
    <dbReference type="NCBI Taxonomy" id="2484983"/>
    <lineage>
        <taxon>Bacteria</taxon>
        <taxon>Pseudomonadati</taxon>
        <taxon>Spirochaetota</taxon>
        <taxon>Spirochaetia</taxon>
        <taxon>Leptospirales</taxon>
        <taxon>Leptospiraceae</taxon>
        <taxon>Leptospira</taxon>
    </lineage>
</organism>
<dbReference type="EMBL" id="RQER01000005">
    <property type="protein sequence ID" value="TGK01866.1"/>
    <property type="molecule type" value="Genomic_DNA"/>
</dbReference>
<dbReference type="OrthoDB" id="341112at2"/>
<dbReference type="Proteomes" id="UP000297946">
    <property type="component" value="Unassembled WGS sequence"/>
</dbReference>
<sequence>MLKRSIESLEFVARVRFIFESPSLWSGFLFLVCLTIALFLFDLRFLSRHYDWDSIVYTHNILTDKYWKVFFNPHHIGFESTGYLYLKLWHWIHGVDSAMFGLRLRVLVSALLFVFVLMLAYWRLYHDLIGAVLLGFAVHCTQGFWFYAQHNDTPLIHSCLTASLYLICVWNCKKGWSPGKLYLSGFLQIWNIYFHQSDTIFLTFVPISLLLSHRWRGGTFTYAHKLKLIFVYLTAVISILTLSYLYVGFIVLNRDLASLPTSEKNFANWLFLYASQEKWGAAPGEKNYIMNFYRGIGDAFLNFEGVKNGLRINPNLPTAPRNFPYNLNLAFWIGILALAALNIIRLWKSYKQELILLFFWLVPSIIFYTWWEGYFFEFWVSAVIGLMIFAALVLHSLRWEGLKFGIRSLSHIALFAYLLLLFLVNFSYSTYPRSQRSQASFIEGIEDKYKDITPEKVYKDE</sequence>
<evidence type="ECO:0000313" key="2">
    <source>
        <dbReference type="EMBL" id="TGK01866.1"/>
    </source>
</evidence>
<accession>A0A5F1ZSE3</accession>
<dbReference type="RefSeq" id="WP_135646662.1">
    <property type="nucleotide sequence ID" value="NZ_RQER01000005.1"/>
</dbReference>
<evidence type="ECO:0000313" key="5">
    <source>
        <dbReference type="Proteomes" id="UP000297946"/>
    </source>
</evidence>
<reference evidence="4 5" key="2">
    <citation type="journal article" date="2019" name="PLoS Negl. Trop. Dis.">
        <title>Revisiting the worldwide diversity of Leptospira species in the environment.</title>
        <authorList>
            <person name="Vincent A.T."/>
            <person name="Schiettekatte O."/>
            <person name="Bourhy P."/>
            <person name="Veyrier F.J."/>
            <person name="Picardeau M."/>
        </authorList>
    </citation>
    <scope>NUCLEOTIDE SEQUENCE [LARGE SCALE GENOMIC DNA]</scope>
    <source>
        <strain evidence="4">201702690</strain>
        <strain evidence="2 5">SSW18</strain>
    </source>
</reference>
<evidence type="ECO:0008006" key="6">
    <source>
        <dbReference type="Google" id="ProtNLM"/>
    </source>
</evidence>
<feature type="transmembrane region" description="Helical" evidence="1">
    <location>
        <begin position="192"/>
        <end position="211"/>
    </location>
</feature>
<proteinExistence type="predicted"/>
<comment type="caution">
    <text evidence="2">The sequence shown here is derived from an EMBL/GenBank/DDBJ whole genome shotgun (WGS) entry which is preliminary data.</text>
</comment>
<feature type="transmembrane region" description="Helical" evidence="1">
    <location>
        <begin position="329"/>
        <end position="347"/>
    </location>
</feature>
<dbReference type="EMBL" id="RQGC01000012">
    <property type="protein sequence ID" value="TGL39471.1"/>
    <property type="molecule type" value="Genomic_DNA"/>
</dbReference>
<keyword evidence="1" id="KW-1133">Transmembrane helix</keyword>
<feature type="transmembrane region" description="Helical" evidence="1">
    <location>
        <begin position="24"/>
        <end position="41"/>
    </location>
</feature>
<evidence type="ECO:0000256" key="1">
    <source>
        <dbReference type="SAM" id="Phobius"/>
    </source>
</evidence>
<name>A0A5F1ZSE3_9LEPT</name>
<dbReference type="AlphaFoldDB" id="A0A5F1ZSE3"/>
<feature type="transmembrane region" description="Helical" evidence="1">
    <location>
        <begin position="377"/>
        <end position="397"/>
    </location>
</feature>
<keyword evidence="4" id="KW-1185">Reference proteome</keyword>
<feature type="transmembrane region" description="Helical" evidence="1">
    <location>
        <begin position="354"/>
        <end position="371"/>
    </location>
</feature>
<keyword evidence="1" id="KW-0472">Membrane</keyword>
<evidence type="ECO:0000313" key="3">
    <source>
        <dbReference type="EMBL" id="TGL39471.1"/>
    </source>
</evidence>